<dbReference type="GeneID" id="66100604"/>
<dbReference type="OrthoDB" id="8300194at2759"/>
<dbReference type="EMBL" id="MU250540">
    <property type="protein sequence ID" value="KAG7444370.1"/>
    <property type="molecule type" value="Genomic_DNA"/>
</dbReference>
<reference evidence="1" key="1">
    <citation type="submission" date="2020-11" db="EMBL/GenBank/DDBJ databases">
        <title>Adaptations for nitrogen fixation in a non-lichenized fungal sporocarp promotes dispersal by wood-feeding termites.</title>
        <authorList>
            <consortium name="DOE Joint Genome Institute"/>
            <person name="Koch R.A."/>
            <person name="Yoon G."/>
            <person name="Arayal U."/>
            <person name="Lail K."/>
            <person name="Amirebrahimi M."/>
            <person name="Labutti K."/>
            <person name="Lipzen A."/>
            <person name="Riley R."/>
            <person name="Barry K."/>
            <person name="Henrissat B."/>
            <person name="Grigoriev I.V."/>
            <person name="Herr J.R."/>
            <person name="Aime M.C."/>
        </authorList>
    </citation>
    <scope>NUCLEOTIDE SEQUENCE</scope>
    <source>
        <strain evidence="1">MCA 3950</strain>
    </source>
</reference>
<accession>A0A9P7VPL7</accession>
<proteinExistence type="predicted"/>
<keyword evidence="2" id="KW-1185">Reference proteome</keyword>
<dbReference type="RefSeq" id="XP_043037870.1">
    <property type="nucleotide sequence ID" value="XM_043178316.1"/>
</dbReference>
<organism evidence="1 2">
    <name type="scientific">Guyanagaster necrorhizus</name>
    <dbReference type="NCBI Taxonomy" id="856835"/>
    <lineage>
        <taxon>Eukaryota</taxon>
        <taxon>Fungi</taxon>
        <taxon>Dikarya</taxon>
        <taxon>Basidiomycota</taxon>
        <taxon>Agaricomycotina</taxon>
        <taxon>Agaricomycetes</taxon>
        <taxon>Agaricomycetidae</taxon>
        <taxon>Agaricales</taxon>
        <taxon>Marasmiineae</taxon>
        <taxon>Physalacriaceae</taxon>
        <taxon>Guyanagaster</taxon>
    </lineage>
</organism>
<evidence type="ECO:0000313" key="2">
    <source>
        <dbReference type="Proteomes" id="UP000812287"/>
    </source>
</evidence>
<name>A0A9P7VPL7_9AGAR</name>
<gene>
    <name evidence="1" type="ORF">BT62DRAFT_1029338</name>
</gene>
<sequence>MSLAERFLAFILQPFVLSYRKLGDAASEQHDPIKHLTDSDIIKLWTECPKIDTNTFQTILGFPNPGNVASIGFGTVVKRFPGAQESRAIELVRKETAIPVPPCYRFIDSVSPHYLAMPLIEGQTVASVWDKLGLWMRFRIIVSLWHYVY</sequence>
<dbReference type="Proteomes" id="UP000812287">
    <property type="component" value="Unassembled WGS sequence"/>
</dbReference>
<comment type="caution">
    <text evidence="1">The sequence shown here is derived from an EMBL/GenBank/DDBJ whole genome shotgun (WGS) entry which is preliminary data.</text>
</comment>
<evidence type="ECO:0000313" key="1">
    <source>
        <dbReference type="EMBL" id="KAG7444370.1"/>
    </source>
</evidence>
<dbReference type="AlphaFoldDB" id="A0A9P7VPL7"/>
<protein>
    <submittedName>
        <fullName evidence="1">Uncharacterized protein</fullName>
    </submittedName>
</protein>